<dbReference type="InterPro" id="IPR036928">
    <property type="entry name" value="AS_sf"/>
</dbReference>
<dbReference type="GO" id="GO:0016787">
    <property type="term" value="F:hydrolase activity"/>
    <property type="evidence" value="ECO:0007669"/>
    <property type="project" value="UniProtKB-KW"/>
</dbReference>
<sequence length="376" mass="41066">SLPLEAVAEAAGSWLDPVQIYSQLEQIPGAPSGSLIYVSLGGTYVHIGVRVPAAWCGLYGLKPSSHRISLPFSGLSIPYKGKDDITLIAGPMTRSVRDLALFCQVVSDYRAWNFDPDMSSIPWNPALAQGGTCEKLVIGLWMDDGIVAPHPPIIERLQRAREALIAAGHEVIDWAPIDPMGASDLLTRYYLLDGGEDMRAPLRASGEPTIPLIEQLLIQGEELGACTLAESWATNLQRDQFRENALEHWNESALQTKSGRSIDAVLSPVAPTLASPHDTTRWTGYATYWNLLDCPAAAFPSGKPFNAEQWKSSGPHPPLGKSRNSMEEFIAGQWNPDTYDGAPVGLQLVGKRWQDERLIAHLKIVDALVNRSNAKL</sequence>
<dbReference type="PANTHER" id="PTHR46072">
    <property type="entry name" value="AMIDASE-RELATED-RELATED"/>
    <property type="match status" value="1"/>
</dbReference>
<dbReference type="SUPFAM" id="SSF75304">
    <property type="entry name" value="Amidase signature (AS) enzymes"/>
    <property type="match status" value="1"/>
</dbReference>
<protein>
    <recommendedName>
        <fullName evidence="3">Amidase domain-containing protein</fullName>
    </recommendedName>
</protein>
<accession>A0A8H3CBP2</accession>
<dbReference type="Pfam" id="PF01425">
    <property type="entry name" value="Amidase"/>
    <property type="match status" value="1"/>
</dbReference>
<dbReference type="Gene3D" id="3.90.1300.10">
    <property type="entry name" value="Amidase signature (AS) domain"/>
    <property type="match status" value="1"/>
</dbReference>
<dbReference type="InterPro" id="IPR023631">
    <property type="entry name" value="Amidase_dom"/>
</dbReference>
<evidence type="ECO:0000259" key="3">
    <source>
        <dbReference type="Pfam" id="PF01425"/>
    </source>
</evidence>
<keyword evidence="2" id="KW-0378">Hydrolase</keyword>
<feature type="non-terminal residue" evidence="4">
    <location>
        <position position="1"/>
    </location>
</feature>
<reference evidence="4" key="1">
    <citation type="submission" date="2021-01" db="EMBL/GenBank/DDBJ databases">
        <authorList>
            <person name="Kaushik A."/>
        </authorList>
    </citation>
    <scope>NUCLEOTIDE SEQUENCE</scope>
    <source>
        <strain evidence="4">Type strain: AG8-Rh-89/</strain>
    </source>
</reference>
<evidence type="ECO:0000256" key="1">
    <source>
        <dbReference type="ARBA" id="ARBA00009199"/>
    </source>
</evidence>
<gene>
    <name evidence="4" type="ORF">RDB_LOCUS72390</name>
</gene>
<feature type="domain" description="Amidase" evidence="3">
    <location>
        <begin position="49"/>
        <end position="358"/>
    </location>
</feature>
<dbReference type="Proteomes" id="UP000663850">
    <property type="component" value="Unassembled WGS sequence"/>
</dbReference>
<evidence type="ECO:0000256" key="2">
    <source>
        <dbReference type="ARBA" id="ARBA00022801"/>
    </source>
</evidence>
<dbReference type="EMBL" id="CAJMWZ010003793">
    <property type="protein sequence ID" value="CAE6478951.1"/>
    <property type="molecule type" value="Genomic_DNA"/>
</dbReference>
<evidence type="ECO:0000313" key="4">
    <source>
        <dbReference type="EMBL" id="CAE6478951.1"/>
    </source>
</evidence>
<comment type="similarity">
    <text evidence="1">Belongs to the amidase family.</text>
</comment>
<dbReference type="AlphaFoldDB" id="A0A8H3CBP2"/>
<organism evidence="4 5">
    <name type="scientific">Rhizoctonia solani</name>
    <dbReference type="NCBI Taxonomy" id="456999"/>
    <lineage>
        <taxon>Eukaryota</taxon>
        <taxon>Fungi</taxon>
        <taxon>Dikarya</taxon>
        <taxon>Basidiomycota</taxon>
        <taxon>Agaricomycotina</taxon>
        <taxon>Agaricomycetes</taxon>
        <taxon>Cantharellales</taxon>
        <taxon>Ceratobasidiaceae</taxon>
        <taxon>Rhizoctonia</taxon>
    </lineage>
</organism>
<comment type="caution">
    <text evidence="4">The sequence shown here is derived from an EMBL/GenBank/DDBJ whole genome shotgun (WGS) entry which is preliminary data.</text>
</comment>
<evidence type="ECO:0000313" key="5">
    <source>
        <dbReference type="Proteomes" id="UP000663850"/>
    </source>
</evidence>
<name>A0A8H3CBP2_9AGAM</name>
<proteinExistence type="inferred from homology"/>